<comment type="caution">
    <text evidence="2">The sequence shown here is derived from an EMBL/GenBank/DDBJ whole genome shotgun (WGS) entry which is preliminary data.</text>
</comment>
<evidence type="ECO:0000313" key="2">
    <source>
        <dbReference type="EMBL" id="MEJ8850748.1"/>
    </source>
</evidence>
<sequence length="340" mass="36037">MHVANEALEGLFDQDGPLLQRRQWLTFAAAAAVMASPGLARAQQFPSKPIRLLNGFAAGGGSDNVVRLVTPALAAELKATLVVENKTGASGMIAVDYVVKAPPDGYTLLMTPGSSVMIAPQAAPKPTFDALTDLVPINTLGGSPLVISAHPSLKVRTLKELIALSRTRPISIASAGTGTMTHLVIELLIKATGDTFTHVSYKGSAPGIVDAIGGHVDAIVSDISSAMQHFSDGRLIPLAVTSEQRFDLLPNVPTANDTLPGVTGMNWTCAFAPAKTPQAIVDQISAAMVKVVARDDIRASLKQNGLIPITYRDPEAFRKFVVEEYTRWGKLIRERNIVAS</sequence>
<accession>A0ABU8WVH1</accession>
<dbReference type="CDD" id="cd07012">
    <property type="entry name" value="PBP2_Bug_TTT"/>
    <property type="match status" value="1"/>
</dbReference>
<dbReference type="EMBL" id="JBBKZT010000017">
    <property type="protein sequence ID" value="MEJ8850748.1"/>
    <property type="molecule type" value="Genomic_DNA"/>
</dbReference>
<dbReference type="InterPro" id="IPR005064">
    <property type="entry name" value="BUG"/>
</dbReference>
<evidence type="ECO:0000313" key="3">
    <source>
        <dbReference type="Proteomes" id="UP001385892"/>
    </source>
</evidence>
<dbReference type="Pfam" id="PF03401">
    <property type="entry name" value="TctC"/>
    <property type="match status" value="1"/>
</dbReference>
<dbReference type="RefSeq" id="WP_340346187.1">
    <property type="nucleotide sequence ID" value="NZ_JBBKZT010000017.1"/>
</dbReference>
<dbReference type="InterPro" id="IPR042100">
    <property type="entry name" value="Bug_dom1"/>
</dbReference>
<dbReference type="Proteomes" id="UP001385892">
    <property type="component" value="Unassembled WGS sequence"/>
</dbReference>
<evidence type="ECO:0000256" key="1">
    <source>
        <dbReference type="ARBA" id="ARBA00006987"/>
    </source>
</evidence>
<dbReference type="PIRSF" id="PIRSF017082">
    <property type="entry name" value="YflP"/>
    <property type="match status" value="1"/>
</dbReference>
<proteinExistence type="inferred from homology"/>
<dbReference type="PANTHER" id="PTHR42928">
    <property type="entry name" value="TRICARBOXYLATE-BINDING PROTEIN"/>
    <property type="match status" value="1"/>
</dbReference>
<gene>
    <name evidence="2" type="ORF">WKW82_29195</name>
</gene>
<organism evidence="2 3">
    <name type="scientific">Variovorax rhizosphaerae</name>
    <dbReference type="NCBI Taxonomy" id="1836200"/>
    <lineage>
        <taxon>Bacteria</taxon>
        <taxon>Pseudomonadati</taxon>
        <taxon>Pseudomonadota</taxon>
        <taxon>Betaproteobacteria</taxon>
        <taxon>Burkholderiales</taxon>
        <taxon>Comamonadaceae</taxon>
        <taxon>Variovorax</taxon>
    </lineage>
</organism>
<dbReference type="Gene3D" id="3.40.190.10">
    <property type="entry name" value="Periplasmic binding protein-like II"/>
    <property type="match status" value="1"/>
</dbReference>
<dbReference type="Gene3D" id="3.40.190.150">
    <property type="entry name" value="Bordetella uptake gene, domain 1"/>
    <property type="match status" value="1"/>
</dbReference>
<dbReference type="SUPFAM" id="SSF53850">
    <property type="entry name" value="Periplasmic binding protein-like II"/>
    <property type="match status" value="1"/>
</dbReference>
<name>A0ABU8WVH1_9BURK</name>
<protein>
    <submittedName>
        <fullName evidence="2">Tripartite tricarboxylate transporter substrate binding protein</fullName>
    </submittedName>
</protein>
<dbReference type="PANTHER" id="PTHR42928:SF5">
    <property type="entry name" value="BLR1237 PROTEIN"/>
    <property type="match status" value="1"/>
</dbReference>
<reference evidence="2 3" key="1">
    <citation type="submission" date="2024-03" db="EMBL/GenBank/DDBJ databases">
        <title>Novel species of the genus Variovorax.</title>
        <authorList>
            <person name="Liu Q."/>
            <person name="Xin Y.-H."/>
        </authorList>
    </citation>
    <scope>NUCLEOTIDE SEQUENCE [LARGE SCALE GENOMIC DNA]</scope>
    <source>
        <strain evidence="2 3">KACC 18900</strain>
    </source>
</reference>
<comment type="similarity">
    <text evidence="1">Belongs to the UPF0065 (bug) family.</text>
</comment>
<keyword evidence="3" id="KW-1185">Reference proteome</keyword>